<accession>A0A1J5R6C7</accession>
<organism evidence="2">
    <name type="scientific">mine drainage metagenome</name>
    <dbReference type="NCBI Taxonomy" id="410659"/>
    <lineage>
        <taxon>unclassified sequences</taxon>
        <taxon>metagenomes</taxon>
        <taxon>ecological metagenomes</taxon>
    </lineage>
</organism>
<feature type="region of interest" description="Disordered" evidence="1">
    <location>
        <begin position="1"/>
        <end position="46"/>
    </location>
</feature>
<gene>
    <name evidence="2" type="ORF">GALL_266540</name>
</gene>
<dbReference type="AlphaFoldDB" id="A0A1J5R6C7"/>
<feature type="compositionally biased region" description="Low complexity" evidence="1">
    <location>
        <begin position="7"/>
        <end position="41"/>
    </location>
</feature>
<comment type="caution">
    <text evidence="2">The sequence shown here is derived from an EMBL/GenBank/DDBJ whole genome shotgun (WGS) entry which is preliminary data.</text>
</comment>
<name>A0A1J5R6C7_9ZZZZ</name>
<protein>
    <submittedName>
        <fullName evidence="2">Uncharacterized protein</fullName>
    </submittedName>
</protein>
<evidence type="ECO:0000256" key="1">
    <source>
        <dbReference type="SAM" id="MobiDB-lite"/>
    </source>
</evidence>
<evidence type="ECO:0000313" key="2">
    <source>
        <dbReference type="EMBL" id="OIQ91449.1"/>
    </source>
</evidence>
<proteinExistence type="predicted"/>
<reference evidence="2" key="1">
    <citation type="submission" date="2016-10" db="EMBL/GenBank/DDBJ databases">
        <title>Sequence of Gallionella enrichment culture.</title>
        <authorList>
            <person name="Poehlein A."/>
            <person name="Muehling M."/>
            <person name="Daniel R."/>
        </authorList>
    </citation>
    <scope>NUCLEOTIDE SEQUENCE</scope>
</reference>
<dbReference type="EMBL" id="MLJW01000259">
    <property type="protein sequence ID" value="OIQ91449.1"/>
    <property type="molecule type" value="Genomic_DNA"/>
</dbReference>
<sequence length="78" mass="8189">MLKSLLHRLLPSRPARRAAAPAAARALPPATGRATGGAPPAEAMPPPLRRALERASGISLALARRRLVEADDKRPADP</sequence>